<keyword evidence="1" id="KW-0175">Coiled coil</keyword>
<organism evidence="2 3">
    <name type="scientific">Desulfosarcina ovata subsp. sediminis</name>
    <dbReference type="NCBI Taxonomy" id="885957"/>
    <lineage>
        <taxon>Bacteria</taxon>
        <taxon>Pseudomonadati</taxon>
        <taxon>Thermodesulfobacteriota</taxon>
        <taxon>Desulfobacteria</taxon>
        <taxon>Desulfobacterales</taxon>
        <taxon>Desulfosarcinaceae</taxon>
        <taxon>Desulfosarcina</taxon>
    </lineage>
</organism>
<accession>A0A5K7ZZG1</accession>
<sequence length="152" mass="17839">MNSKKAFLKQKLIEFQRRIAELNHRLKESRESFRKREADLILELLTLLDAFENIDETIEAKQDQFDKSARMLSKNIRSVHKKLKRLLQTRDLVEIEFPEDMARIDHCKIVDTRSAPGSRNETILSVVKKGYVNKKNGKVLRKAEVITVFNDE</sequence>
<dbReference type="AlphaFoldDB" id="A0A5K7ZZG1"/>
<dbReference type="GO" id="GO:0051087">
    <property type="term" value="F:protein-folding chaperone binding"/>
    <property type="evidence" value="ECO:0007669"/>
    <property type="project" value="InterPro"/>
</dbReference>
<dbReference type="GO" id="GO:0000774">
    <property type="term" value="F:adenyl-nucleotide exchange factor activity"/>
    <property type="evidence" value="ECO:0007669"/>
    <property type="project" value="InterPro"/>
</dbReference>
<dbReference type="Proteomes" id="UP000425960">
    <property type="component" value="Chromosome"/>
</dbReference>
<evidence type="ECO:0008006" key="4">
    <source>
        <dbReference type="Google" id="ProtNLM"/>
    </source>
</evidence>
<feature type="coiled-coil region" evidence="1">
    <location>
        <begin position="5"/>
        <end position="32"/>
    </location>
</feature>
<protein>
    <recommendedName>
        <fullName evidence="4">Nucleotide exchange factor GrpE</fullName>
    </recommendedName>
</protein>
<dbReference type="KEGG" id="dov:DSCO28_62410"/>
<dbReference type="InterPro" id="IPR000740">
    <property type="entry name" value="GrpE"/>
</dbReference>
<dbReference type="GO" id="GO:0006457">
    <property type="term" value="P:protein folding"/>
    <property type="evidence" value="ECO:0007669"/>
    <property type="project" value="InterPro"/>
</dbReference>
<dbReference type="RefSeq" id="WP_155325195.1">
    <property type="nucleotide sequence ID" value="NZ_AP021876.1"/>
</dbReference>
<dbReference type="Pfam" id="PF01025">
    <property type="entry name" value="GrpE"/>
    <property type="match status" value="1"/>
</dbReference>
<evidence type="ECO:0000313" key="2">
    <source>
        <dbReference type="EMBL" id="BBO85675.1"/>
    </source>
</evidence>
<evidence type="ECO:0000256" key="1">
    <source>
        <dbReference type="SAM" id="Coils"/>
    </source>
</evidence>
<dbReference type="GO" id="GO:0042803">
    <property type="term" value="F:protein homodimerization activity"/>
    <property type="evidence" value="ECO:0007669"/>
    <property type="project" value="InterPro"/>
</dbReference>
<reference evidence="2 3" key="1">
    <citation type="submission" date="2019-11" db="EMBL/GenBank/DDBJ databases">
        <title>Comparative genomics of hydrocarbon-degrading Desulfosarcina strains.</title>
        <authorList>
            <person name="Watanabe M."/>
            <person name="Kojima H."/>
            <person name="Fukui M."/>
        </authorList>
    </citation>
    <scope>NUCLEOTIDE SEQUENCE [LARGE SCALE GENOMIC DNA]</scope>
    <source>
        <strain evidence="2 3">28bB2T</strain>
    </source>
</reference>
<evidence type="ECO:0000313" key="3">
    <source>
        <dbReference type="Proteomes" id="UP000425960"/>
    </source>
</evidence>
<name>A0A5K7ZZG1_9BACT</name>
<gene>
    <name evidence="2" type="ORF">DSCO28_62410</name>
</gene>
<proteinExistence type="predicted"/>
<dbReference type="EMBL" id="AP021876">
    <property type="protein sequence ID" value="BBO85675.1"/>
    <property type="molecule type" value="Genomic_DNA"/>
</dbReference>